<evidence type="ECO:0000256" key="1">
    <source>
        <dbReference type="ARBA" id="ARBA00004651"/>
    </source>
</evidence>
<feature type="transmembrane region" description="Helical" evidence="9">
    <location>
        <begin position="136"/>
        <end position="154"/>
    </location>
</feature>
<dbReference type="GO" id="GO:0016763">
    <property type="term" value="F:pentosyltransferase activity"/>
    <property type="evidence" value="ECO:0007669"/>
    <property type="project" value="TreeGrafter"/>
</dbReference>
<feature type="transmembrane region" description="Helical" evidence="9">
    <location>
        <begin position="273"/>
        <end position="290"/>
    </location>
</feature>
<evidence type="ECO:0000256" key="7">
    <source>
        <dbReference type="ARBA" id="ARBA00023136"/>
    </source>
</evidence>
<dbReference type="PANTHER" id="PTHR33908:SF3">
    <property type="entry name" value="UNDECAPRENYL PHOSPHATE-ALPHA-4-AMINO-4-DEOXY-L-ARABINOSE ARABINOSYL TRANSFERASE"/>
    <property type="match status" value="1"/>
</dbReference>
<protein>
    <recommendedName>
        <fullName evidence="12">Glycosyltransferase RgtA/B/C/D-like domain-containing protein</fullName>
    </recommendedName>
</protein>
<name>A0A918IXE0_9ACTN</name>
<evidence type="ECO:0000256" key="5">
    <source>
        <dbReference type="ARBA" id="ARBA00022692"/>
    </source>
</evidence>
<dbReference type="GO" id="GO:0010041">
    <property type="term" value="P:response to iron(III) ion"/>
    <property type="evidence" value="ECO:0007669"/>
    <property type="project" value="TreeGrafter"/>
</dbReference>
<evidence type="ECO:0000313" key="10">
    <source>
        <dbReference type="EMBL" id="GGW35323.1"/>
    </source>
</evidence>
<keyword evidence="4" id="KW-0808">Transferase</keyword>
<evidence type="ECO:0000256" key="9">
    <source>
        <dbReference type="SAM" id="Phobius"/>
    </source>
</evidence>
<reference evidence="10" key="2">
    <citation type="submission" date="2020-09" db="EMBL/GenBank/DDBJ databases">
        <authorList>
            <person name="Sun Q."/>
            <person name="Ohkuma M."/>
        </authorList>
    </citation>
    <scope>NUCLEOTIDE SEQUENCE</scope>
    <source>
        <strain evidence="10">JCM 4490</strain>
    </source>
</reference>
<evidence type="ECO:0000313" key="11">
    <source>
        <dbReference type="Proteomes" id="UP000620224"/>
    </source>
</evidence>
<dbReference type="GO" id="GO:0005886">
    <property type="term" value="C:plasma membrane"/>
    <property type="evidence" value="ECO:0007669"/>
    <property type="project" value="UniProtKB-SubCell"/>
</dbReference>
<keyword evidence="11" id="KW-1185">Reference proteome</keyword>
<evidence type="ECO:0000256" key="8">
    <source>
        <dbReference type="SAM" id="MobiDB-lite"/>
    </source>
</evidence>
<feature type="region of interest" description="Disordered" evidence="8">
    <location>
        <begin position="1"/>
        <end position="21"/>
    </location>
</feature>
<keyword evidence="3" id="KW-0328">Glycosyltransferase</keyword>
<dbReference type="Proteomes" id="UP000620224">
    <property type="component" value="Unassembled WGS sequence"/>
</dbReference>
<dbReference type="PANTHER" id="PTHR33908">
    <property type="entry name" value="MANNOSYLTRANSFERASE YKCB-RELATED"/>
    <property type="match status" value="1"/>
</dbReference>
<sequence length="584" mass="61814">MVNAGVRVRPPSRRAAGATADAPSPVRARVRVRVRRAVAVGVPAVTMLAVGLWGLDRGGMWRDEAVTFQVGRRTVPQIWRLLHDVDAVHGLYYLLMRPVLAVHPGEVVLRLPSVCAAAVTAGLVAALGTRLARPRVGLWAGLLYAVTPMAGHYAQEGRSYALVAAGATGATLLFVRAARGTSWWAYGAVVALTCWLHEFAVLLLFAHGVSLALGRAGARVWRGWGRAAAAVVLSLLPMVFVSRAQAAQVAWLHRPTATAAQGLARQFLGPSDGVYWICLGLALLGLAGVVGPRGEFTRAGVALPLTVVPPAVLMLVSQHSPLYVDRYVLYALGGAPLLVAGGAERVAAALGGLRRYGGRVVVGRLRPGGRAALGGLRRYGARVVVGRLRPGGGLDGRARRAAGPWRSSPVALAGVLAVAASLLHQSSLLSADRDPGRRPDDIAAVSRLAARELGPGDPVLFLPAQTRGAALAYPRAFRGARDVALTEGAATSGTLYGREAGPAGLRRRLARLERVWVVADQDLLAGRWTSHSPTERAKLAVLRREYSVRAEAARHRTTVRLYVRRARATARPGPPSASPRPGRW</sequence>
<gene>
    <name evidence="10" type="ORF">GCM10010503_08800</name>
</gene>
<dbReference type="InterPro" id="IPR050297">
    <property type="entry name" value="LipidA_mod_glycosyltrf_83"/>
</dbReference>
<evidence type="ECO:0008006" key="12">
    <source>
        <dbReference type="Google" id="ProtNLM"/>
    </source>
</evidence>
<proteinExistence type="predicted"/>
<dbReference type="GO" id="GO:0009103">
    <property type="term" value="P:lipopolysaccharide biosynthetic process"/>
    <property type="evidence" value="ECO:0007669"/>
    <property type="project" value="UniProtKB-ARBA"/>
</dbReference>
<evidence type="ECO:0000256" key="2">
    <source>
        <dbReference type="ARBA" id="ARBA00022475"/>
    </source>
</evidence>
<feature type="transmembrane region" description="Helical" evidence="9">
    <location>
        <begin position="227"/>
        <end position="252"/>
    </location>
</feature>
<feature type="transmembrane region" description="Helical" evidence="9">
    <location>
        <begin position="160"/>
        <end position="178"/>
    </location>
</feature>
<dbReference type="AlphaFoldDB" id="A0A918IXE0"/>
<evidence type="ECO:0000256" key="4">
    <source>
        <dbReference type="ARBA" id="ARBA00022679"/>
    </source>
</evidence>
<keyword evidence="2" id="KW-1003">Cell membrane</keyword>
<feature type="transmembrane region" description="Helical" evidence="9">
    <location>
        <begin position="37"/>
        <end position="55"/>
    </location>
</feature>
<feature type="transmembrane region" description="Helical" evidence="9">
    <location>
        <begin position="185"/>
        <end position="207"/>
    </location>
</feature>
<accession>A0A918IXE0</accession>
<feature type="transmembrane region" description="Helical" evidence="9">
    <location>
        <begin position="296"/>
        <end position="316"/>
    </location>
</feature>
<comment type="caution">
    <text evidence="10">The sequence shown here is derived from an EMBL/GenBank/DDBJ whole genome shotgun (WGS) entry which is preliminary data.</text>
</comment>
<keyword evidence="6 9" id="KW-1133">Transmembrane helix</keyword>
<feature type="transmembrane region" description="Helical" evidence="9">
    <location>
        <begin position="107"/>
        <end position="129"/>
    </location>
</feature>
<keyword evidence="7 9" id="KW-0472">Membrane</keyword>
<reference evidence="10" key="1">
    <citation type="journal article" date="2014" name="Int. J. Syst. Evol. Microbiol.">
        <title>Complete genome sequence of Corynebacterium casei LMG S-19264T (=DSM 44701T), isolated from a smear-ripened cheese.</title>
        <authorList>
            <consortium name="US DOE Joint Genome Institute (JGI-PGF)"/>
            <person name="Walter F."/>
            <person name="Albersmeier A."/>
            <person name="Kalinowski J."/>
            <person name="Ruckert C."/>
        </authorList>
    </citation>
    <scope>NUCLEOTIDE SEQUENCE</scope>
    <source>
        <strain evidence="10">JCM 4490</strain>
    </source>
</reference>
<keyword evidence="5 9" id="KW-0812">Transmembrane</keyword>
<comment type="subcellular location">
    <subcellularLocation>
        <location evidence="1">Cell membrane</location>
        <topology evidence="1">Multi-pass membrane protein</topology>
    </subcellularLocation>
</comment>
<evidence type="ECO:0000256" key="3">
    <source>
        <dbReference type="ARBA" id="ARBA00022676"/>
    </source>
</evidence>
<evidence type="ECO:0000256" key="6">
    <source>
        <dbReference type="ARBA" id="ARBA00022989"/>
    </source>
</evidence>
<organism evidence="10 11">
    <name type="scientific">Streptomyces lucensis JCM 4490</name>
    <dbReference type="NCBI Taxonomy" id="1306176"/>
    <lineage>
        <taxon>Bacteria</taxon>
        <taxon>Bacillati</taxon>
        <taxon>Actinomycetota</taxon>
        <taxon>Actinomycetes</taxon>
        <taxon>Kitasatosporales</taxon>
        <taxon>Streptomycetaceae</taxon>
        <taxon>Streptomyces</taxon>
    </lineage>
</organism>
<dbReference type="EMBL" id="BMUE01000002">
    <property type="protein sequence ID" value="GGW35323.1"/>
    <property type="molecule type" value="Genomic_DNA"/>
</dbReference>